<evidence type="ECO:0000256" key="1">
    <source>
        <dbReference type="ARBA" id="ARBA00004141"/>
    </source>
</evidence>
<dbReference type="PANTHER" id="PTHR42723">
    <property type="entry name" value="CHLOROPHYLL SYNTHASE"/>
    <property type="match status" value="1"/>
</dbReference>
<keyword evidence="2 5" id="KW-0812">Transmembrane</keyword>
<dbReference type="Pfam" id="PF01040">
    <property type="entry name" value="UbiA"/>
    <property type="match status" value="1"/>
</dbReference>
<evidence type="ECO:0000256" key="2">
    <source>
        <dbReference type="ARBA" id="ARBA00022692"/>
    </source>
</evidence>
<keyword evidence="7" id="KW-1185">Reference proteome</keyword>
<reference evidence="6 7" key="1">
    <citation type="submission" date="2024-06" db="EMBL/GenBank/DDBJ databases">
        <title>Complete genome of Phlyctema vagabunda strain 19-DSS-EL-015.</title>
        <authorList>
            <person name="Fiorenzani C."/>
        </authorList>
    </citation>
    <scope>NUCLEOTIDE SEQUENCE [LARGE SCALE GENOMIC DNA]</scope>
    <source>
        <strain evidence="6 7">19-DSS-EL-015</strain>
    </source>
</reference>
<keyword evidence="3 5" id="KW-1133">Transmembrane helix</keyword>
<accession>A0ABR4PVX8</accession>
<name>A0ABR4PVX8_9HELO</name>
<evidence type="ECO:0000313" key="7">
    <source>
        <dbReference type="Proteomes" id="UP001629113"/>
    </source>
</evidence>
<gene>
    <name evidence="6" type="ORF">PVAG01_01021</name>
</gene>
<protein>
    <submittedName>
        <fullName evidence="6">UbiA prenyltransferase</fullName>
    </submittedName>
</protein>
<feature type="transmembrane region" description="Helical" evidence="5">
    <location>
        <begin position="294"/>
        <end position="312"/>
    </location>
</feature>
<comment type="subcellular location">
    <subcellularLocation>
        <location evidence="1">Membrane</location>
        <topology evidence="1">Multi-pass membrane protein</topology>
    </subcellularLocation>
</comment>
<comment type="caution">
    <text evidence="6">The sequence shown here is derived from an EMBL/GenBank/DDBJ whole genome shotgun (WGS) entry which is preliminary data.</text>
</comment>
<dbReference type="InterPro" id="IPR000537">
    <property type="entry name" value="UbiA_prenyltransferase"/>
</dbReference>
<evidence type="ECO:0000256" key="3">
    <source>
        <dbReference type="ARBA" id="ARBA00022989"/>
    </source>
</evidence>
<dbReference type="CDD" id="cd13965">
    <property type="entry name" value="PT_UbiA_3"/>
    <property type="match status" value="1"/>
</dbReference>
<dbReference type="PANTHER" id="PTHR42723:SF1">
    <property type="entry name" value="CHLOROPHYLL SYNTHASE, CHLOROPLASTIC"/>
    <property type="match status" value="1"/>
</dbReference>
<organism evidence="6 7">
    <name type="scientific">Phlyctema vagabunda</name>
    <dbReference type="NCBI Taxonomy" id="108571"/>
    <lineage>
        <taxon>Eukaryota</taxon>
        <taxon>Fungi</taxon>
        <taxon>Dikarya</taxon>
        <taxon>Ascomycota</taxon>
        <taxon>Pezizomycotina</taxon>
        <taxon>Leotiomycetes</taxon>
        <taxon>Helotiales</taxon>
        <taxon>Dermateaceae</taxon>
        <taxon>Phlyctema</taxon>
    </lineage>
</organism>
<dbReference type="InterPro" id="IPR050475">
    <property type="entry name" value="Prenyltransferase_related"/>
</dbReference>
<feature type="transmembrane region" description="Helical" evidence="5">
    <location>
        <begin position="121"/>
        <end position="138"/>
    </location>
</feature>
<dbReference type="Proteomes" id="UP001629113">
    <property type="component" value="Unassembled WGS sequence"/>
</dbReference>
<evidence type="ECO:0000256" key="5">
    <source>
        <dbReference type="SAM" id="Phobius"/>
    </source>
</evidence>
<sequence length="313" mass="35021">MEKIGDLESQELRQGARKAFLYHLETIYLVTKSDIKTTLSPATVFAVVNAASGTLLTTNSAPSLWEISLRLPKTILWIWLNLYIFNLANQRLPNSIIEDSINKPWRAIPSGRLTATQARHLLLTFIPVAYLSTFYLGGRNESMALMILTWLYNDLGAGDENFLIRHIANALGFCAFASGASQVACGFPAHTLSENAYRWLLLVAAIITFTIQFQDMEDLMGDRMRNRKTLPIILGEPETRLFNAVVILVFSATASAFWQSTLSGYLVPGTLGVIIAGRTLMLQSVPSDRKTFQLWCLWLVIIYALPLTKLQLF</sequence>
<evidence type="ECO:0000313" key="6">
    <source>
        <dbReference type="EMBL" id="KAL3427512.1"/>
    </source>
</evidence>
<proteinExistence type="predicted"/>
<evidence type="ECO:0000256" key="4">
    <source>
        <dbReference type="ARBA" id="ARBA00023136"/>
    </source>
</evidence>
<dbReference type="EMBL" id="JBFCZG010000001">
    <property type="protein sequence ID" value="KAL3427512.1"/>
    <property type="molecule type" value="Genomic_DNA"/>
</dbReference>
<keyword evidence="4 5" id="KW-0472">Membrane</keyword>
<feature type="transmembrane region" description="Helical" evidence="5">
    <location>
        <begin position="265"/>
        <end position="282"/>
    </location>
</feature>
<feature type="transmembrane region" description="Helical" evidence="5">
    <location>
        <begin position="196"/>
        <end position="220"/>
    </location>
</feature>